<feature type="active site" description="Nucleophile and sulfur donor" evidence="1">
    <location>
        <position position="191"/>
    </location>
</feature>
<feature type="domain" description="NAD/GMP synthase" evidence="2">
    <location>
        <begin position="27"/>
        <end position="94"/>
    </location>
</feature>
<dbReference type="Proteomes" id="UP000541810">
    <property type="component" value="Unassembled WGS sequence"/>
</dbReference>
<evidence type="ECO:0000259" key="2">
    <source>
        <dbReference type="Pfam" id="PF02540"/>
    </source>
</evidence>
<dbReference type="PANTHER" id="PTHR43169:SF2">
    <property type="entry name" value="NAD_GMP SYNTHASE DOMAIN-CONTAINING PROTEIN"/>
    <property type="match status" value="1"/>
</dbReference>
<dbReference type="Gene3D" id="3.40.50.620">
    <property type="entry name" value="HUPs"/>
    <property type="match status" value="1"/>
</dbReference>
<dbReference type="CDD" id="cd01990">
    <property type="entry name" value="LarE-like"/>
    <property type="match status" value="1"/>
</dbReference>
<reference evidence="3 4" key="1">
    <citation type="submission" date="2020-08" db="EMBL/GenBank/DDBJ databases">
        <title>Genomic Encyclopedia of Type Strains, Phase IV (KMG-IV): sequencing the most valuable type-strain genomes for metagenomic binning, comparative biology and taxonomic classification.</title>
        <authorList>
            <person name="Goeker M."/>
        </authorList>
    </citation>
    <scope>NUCLEOTIDE SEQUENCE [LARGE SCALE GENOMIC DNA]</scope>
    <source>
        <strain evidence="3 4">DSM 103725</strain>
    </source>
</reference>
<dbReference type="EMBL" id="JACHGY010000001">
    <property type="protein sequence ID" value="MBB6430874.1"/>
    <property type="molecule type" value="Genomic_DNA"/>
</dbReference>
<dbReference type="PANTHER" id="PTHR43169">
    <property type="entry name" value="EXSB FAMILY PROTEIN"/>
    <property type="match status" value="1"/>
</dbReference>
<name>A0A7X0LLF9_9BACT</name>
<keyword evidence="4" id="KW-1185">Reference proteome</keyword>
<dbReference type="AlphaFoldDB" id="A0A7X0LLF9"/>
<dbReference type="InterPro" id="IPR052188">
    <property type="entry name" value="Ni-pincer_cofactor_biosynth"/>
</dbReference>
<evidence type="ECO:0000313" key="4">
    <source>
        <dbReference type="Proteomes" id="UP000541810"/>
    </source>
</evidence>
<protein>
    <recommendedName>
        <fullName evidence="2">NAD/GMP synthase domain-containing protein</fullName>
    </recommendedName>
</protein>
<gene>
    <name evidence="3" type="ORF">HNQ40_002680</name>
</gene>
<dbReference type="GO" id="GO:0016783">
    <property type="term" value="F:sulfurtransferase activity"/>
    <property type="evidence" value="ECO:0007669"/>
    <property type="project" value="InterPro"/>
</dbReference>
<dbReference type="InterPro" id="IPR014729">
    <property type="entry name" value="Rossmann-like_a/b/a_fold"/>
</dbReference>
<dbReference type="NCBIfam" id="TIGR00268">
    <property type="entry name" value="ATP-dependent sacrificial sulfur transferase LarE"/>
    <property type="match status" value="1"/>
</dbReference>
<sequence length="288" mass="31591">MTQLLSQSEPAEAWPDDPRVDRLLEVFRQRQGLTVMTAFSGGIDSTLVAAAARRVLGRDAAPAAVGDSRSLPRRELQEVRQLAEQLDLKLLEVQPGEQLDPDYQKNAGDRCYFCKTHLYNTLQQTARTLGITAIANGTNLDDQGDHRPGLKAADEADVISPLVEAKLNKQDVRDVARLLGLPNWDKPAAACLASRLPYGTPVTAERLEQVEQAENTLADLGFTGFRVRHHEEVARLEIPLDQFARLSESGMRERVVDGLKAAGYTYISLDLEGFRSGSGNVTLTVGES</sequence>
<comment type="caution">
    <text evidence="3">The sequence shown here is derived from an EMBL/GenBank/DDBJ whole genome shotgun (WGS) entry which is preliminary data.</text>
</comment>
<organism evidence="3 4">
    <name type="scientific">Algisphaera agarilytica</name>
    <dbReference type="NCBI Taxonomy" id="1385975"/>
    <lineage>
        <taxon>Bacteria</taxon>
        <taxon>Pseudomonadati</taxon>
        <taxon>Planctomycetota</taxon>
        <taxon>Phycisphaerae</taxon>
        <taxon>Phycisphaerales</taxon>
        <taxon>Phycisphaeraceae</taxon>
        <taxon>Algisphaera</taxon>
    </lineage>
</organism>
<dbReference type="PIRSF" id="PIRSF006661">
    <property type="entry name" value="PP-lp_UCP006661"/>
    <property type="match status" value="1"/>
</dbReference>
<dbReference type="SUPFAM" id="SSF52402">
    <property type="entry name" value="Adenine nucleotide alpha hydrolases-like"/>
    <property type="match status" value="1"/>
</dbReference>
<evidence type="ECO:0000313" key="3">
    <source>
        <dbReference type="EMBL" id="MBB6430874.1"/>
    </source>
</evidence>
<evidence type="ECO:0000256" key="1">
    <source>
        <dbReference type="PIRSR" id="PIRSR006661-1"/>
    </source>
</evidence>
<dbReference type="InterPro" id="IPR005232">
    <property type="entry name" value="LarE"/>
</dbReference>
<dbReference type="RefSeq" id="WP_184678367.1">
    <property type="nucleotide sequence ID" value="NZ_JACHGY010000001.1"/>
</dbReference>
<dbReference type="GO" id="GO:0006163">
    <property type="term" value="P:purine nucleotide metabolic process"/>
    <property type="evidence" value="ECO:0007669"/>
    <property type="project" value="UniProtKB-ARBA"/>
</dbReference>
<dbReference type="InterPro" id="IPR022310">
    <property type="entry name" value="NAD/GMP_synthase"/>
</dbReference>
<dbReference type="Pfam" id="PF02540">
    <property type="entry name" value="NAD_synthase"/>
    <property type="match status" value="1"/>
</dbReference>
<proteinExistence type="predicted"/>
<accession>A0A7X0LLF9</accession>